<accession>A0A7Z0EPI3</accession>
<dbReference type="PANTHER" id="PTHR30055:SF243">
    <property type="entry name" value="HTH-TYPE TRANSCRIPTIONAL REGULATOR RV1816"/>
    <property type="match status" value="1"/>
</dbReference>
<dbReference type="GO" id="GO:0003700">
    <property type="term" value="F:DNA-binding transcription factor activity"/>
    <property type="evidence" value="ECO:0007669"/>
    <property type="project" value="TreeGrafter"/>
</dbReference>
<reference evidence="6 7" key="1">
    <citation type="submission" date="2020-07" db="EMBL/GenBank/DDBJ databases">
        <title>Sequencing the genomes of 1000 actinobacteria strains.</title>
        <authorList>
            <person name="Klenk H.-P."/>
        </authorList>
    </citation>
    <scope>NUCLEOTIDE SEQUENCE [LARGE SCALE GENOMIC DNA]</scope>
    <source>
        <strain evidence="6 7">DSM 44442</strain>
    </source>
</reference>
<keyword evidence="7" id="KW-1185">Reference proteome</keyword>
<keyword evidence="3" id="KW-0804">Transcription</keyword>
<dbReference type="InterPro" id="IPR050109">
    <property type="entry name" value="HTH-type_TetR-like_transc_reg"/>
</dbReference>
<sequence length="241" mass="25855">MSGIRDRVRAEYVAEITEVARRHLAERGAAGLSVRAVTRELGMAASAVYRYFPNRDALLTALIVAAYEGAADAAGEAESAVDRDDHVGRWTAVFRAVRAWALAHPHEYALIYGSPVPGYAAPRDTTEPATRVVLLLTRIAHDARLGPGLDPADRTPVPPELRADLVARIGDVAADMDPDQAEMLTSAPPETALAVIDAWTALFGTVGFELFGHYDNIIDAREAHLERVARTTARAVGLPGA</sequence>
<evidence type="ECO:0000313" key="7">
    <source>
        <dbReference type="Proteomes" id="UP000572051"/>
    </source>
</evidence>
<organism evidence="6 7">
    <name type="scientific">Nocardiopsis aegyptia</name>
    <dbReference type="NCBI Taxonomy" id="220378"/>
    <lineage>
        <taxon>Bacteria</taxon>
        <taxon>Bacillati</taxon>
        <taxon>Actinomycetota</taxon>
        <taxon>Actinomycetes</taxon>
        <taxon>Streptosporangiales</taxon>
        <taxon>Nocardiopsidaceae</taxon>
        <taxon>Nocardiopsis</taxon>
    </lineage>
</organism>
<proteinExistence type="predicted"/>
<dbReference type="PRINTS" id="PR00455">
    <property type="entry name" value="HTHTETR"/>
</dbReference>
<dbReference type="Pfam" id="PF00440">
    <property type="entry name" value="TetR_N"/>
    <property type="match status" value="1"/>
</dbReference>
<protein>
    <submittedName>
        <fullName evidence="6">AcrR family transcriptional regulator</fullName>
    </submittedName>
</protein>
<feature type="domain" description="HTH tetR-type" evidence="5">
    <location>
        <begin position="10"/>
        <end position="70"/>
    </location>
</feature>
<evidence type="ECO:0000313" key="6">
    <source>
        <dbReference type="EMBL" id="NYJ35053.1"/>
    </source>
</evidence>
<comment type="caution">
    <text evidence="6">The sequence shown here is derived from an EMBL/GenBank/DDBJ whole genome shotgun (WGS) entry which is preliminary data.</text>
</comment>
<dbReference type="SUPFAM" id="SSF46689">
    <property type="entry name" value="Homeodomain-like"/>
    <property type="match status" value="1"/>
</dbReference>
<dbReference type="Pfam" id="PF13305">
    <property type="entry name" value="TetR_C_33"/>
    <property type="match status" value="1"/>
</dbReference>
<feature type="DNA-binding region" description="H-T-H motif" evidence="4">
    <location>
        <begin position="33"/>
        <end position="52"/>
    </location>
</feature>
<evidence type="ECO:0000256" key="4">
    <source>
        <dbReference type="PROSITE-ProRule" id="PRU00335"/>
    </source>
</evidence>
<evidence type="ECO:0000256" key="3">
    <source>
        <dbReference type="ARBA" id="ARBA00023163"/>
    </source>
</evidence>
<dbReference type="RefSeq" id="WP_179823999.1">
    <property type="nucleotide sequence ID" value="NZ_JACCFS010000001.1"/>
</dbReference>
<dbReference type="InterPro" id="IPR025996">
    <property type="entry name" value="MT1864/Rv1816-like_C"/>
</dbReference>
<evidence type="ECO:0000256" key="1">
    <source>
        <dbReference type="ARBA" id="ARBA00023015"/>
    </source>
</evidence>
<dbReference type="Proteomes" id="UP000572051">
    <property type="component" value="Unassembled WGS sequence"/>
</dbReference>
<keyword evidence="2 4" id="KW-0238">DNA-binding</keyword>
<dbReference type="InterPro" id="IPR036271">
    <property type="entry name" value="Tet_transcr_reg_TetR-rel_C_sf"/>
</dbReference>
<dbReference type="Gene3D" id="1.10.357.10">
    <property type="entry name" value="Tetracycline Repressor, domain 2"/>
    <property type="match status" value="1"/>
</dbReference>
<dbReference type="InterPro" id="IPR001647">
    <property type="entry name" value="HTH_TetR"/>
</dbReference>
<dbReference type="EMBL" id="JACCFS010000001">
    <property type="protein sequence ID" value="NYJ35053.1"/>
    <property type="molecule type" value="Genomic_DNA"/>
</dbReference>
<dbReference type="AlphaFoldDB" id="A0A7Z0EPI3"/>
<dbReference type="SUPFAM" id="SSF48498">
    <property type="entry name" value="Tetracyclin repressor-like, C-terminal domain"/>
    <property type="match status" value="1"/>
</dbReference>
<dbReference type="InterPro" id="IPR009057">
    <property type="entry name" value="Homeodomain-like_sf"/>
</dbReference>
<evidence type="ECO:0000256" key="2">
    <source>
        <dbReference type="ARBA" id="ARBA00023125"/>
    </source>
</evidence>
<name>A0A7Z0EPI3_9ACTN</name>
<dbReference type="GO" id="GO:0000976">
    <property type="term" value="F:transcription cis-regulatory region binding"/>
    <property type="evidence" value="ECO:0007669"/>
    <property type="project" value="TreeGrafter"/>
</dbReference>
<gene>
    <name evidence="6" type="ORF">HNR10_002934</name>
</gene>
<dbReference type="PANTHER" id="PTHR30055">
    <property type="entry name" value="HTH-TYPE TRANSCRIPTIONAL REGULATOR RUTR"/>
    <property type="match status" value="1"/>
</dbReference>
<keyword evidence="1" id="KW-0805">Transcription regulation</keyword>
<evidence type="ECO:0000259" key="5">
    <source>
        <dbReference type="PROSITE" id="PS50977"/>
    </source>
</evidence>
<dbReference type="PROSITE" id="PS50977">
    <property type="entry name" value="HTH_TETR_2"/>
    <property type="match status" value="1"/>
</dbReference>